<comment type="caution">
    <text evidence="1">The sequence shown here is derived from an EMBL/GenBank/DDBJ whole genome shotgun (WGS) entry which is preliminary data.</text>
</comment>
<protein>
    <submittedName>
        <fullName evidence="1">Uncharacterized protein</fullName>
    </submittedName>
</protein>
<keyword evidence="2" id="KW-1185">Reference proteome</keyword>
<sequence length="335" mass="36001">MLEMSENPSLEVFTLIGHAIADGFGAADMSGGGNQETMVEEVKSLLVDLIEEKAVKWTRWFGVAAMFTTGCDTIVRDSPGGRGLTELAAFQYGGLSVLASWLKVDQRLQVQGRFGLQCAAASIDGMSDHTGYLHCEGRYFPTAPTTSVADGAWQWSETLEDDETRAEVTSVIFRTGVSSYRLVFIVETFLAGSLKAVRPFDPSMALLGHCHARWATCNCTGGATHEVPSTGAPLQVSNFETILSDWDPLRRSGMQASKALRSHLNINIALSLCYMGSVLRTKGTCENCAVRAVSELPSPEHLADTGGIPLRMITTVVGVDYGDTNRLLGPATVGI</sequence>
<accession>A0A507B0Y1</accession>
<name>A0A507B0Y1_9PEZI</name>
<organism evidence="1 2">
    <name type="scientific">Thyridium curvatum</name>
    <dbReference type="NCBI Taxonomy" id="1093900"/>
    <lineage>
        <taxon>Eukaryota</taxon>
        <taxon>Fungi</taxon>
        <taxon>Dikarya</taxon>
        <taxon>Ascomycota</taxon>
        <taxon>Pezizomycotina</taxon>
        <taxon>Sordariomycetes</taxon>
        <taxon>Sordariomycetidae</taxon>
        <taxon>Thyridiales</taxon>
        <taxon>Thyridiaceae</taxon>
        <taxon>Thyridium</taxon>
    </lineage>
</organism>
<evidence type="ECO:0000313" key="1">
    <source>
        <dbReference type="EMBL" id="TPX12686.1"/>
    </source>
</evidence>
<reference evidence="1 2" key="1">
    <citation type="submission" date="2019-06" db="EMBL/GenBank/DDBJ databases">
        <title>Draft genome sequence of the filamentous fungus Phialemoniopsis curvata isolated from diesel fuel.</title>
        <authorList>
            <person name="Varaljay V.A."/>
            <person name="Lyon W.J."/>
            <person name="Crouch A.L."/>
            <person name="Drake C.E."/>
            <person name="Hollomon J.M."/>
            <person name="Nadeau L.J."/>
            <person name="Nunn H.S."/>
            <person name="Stevenson B.S."/>
            <person name="Bojanowski C.L."/>
            <person name="Crookes-Goodson W.J."/>
        </authorList>
    </citation>
    <scope>NUCLEOTIDE SEQUENCE [LARGE SCALE GENOMIC DNA]</scope>
    <source>
        <strain evidence="1 2">D216</strain>
    </source>
</reference>
<dbReference type="OrthoDB" id="3526561at2759"/>
<dbReference type="EMBL" id="SKBQ01000003">
    <property type="protein sequence ID" value="TPX12686.1"/>
    <property type="molecule type" value="Genomic_DNA"/>
</dbReference>
<dbReference type="RefSeq" id="XP_030994397.1">
    <property type="nucleotide sequence ID" value="XM_031143514.1"/>
</dbReference>
<proteinExistence type="predicted"/>
<dbReference type="InParanoid" id="A0A507B0Y1"/>
<dbReference type="Proteomes" id="UP000319257">
    <property type="component" value="Unassembled WGS sequence"/>
</dbReference>
<dbReference type="GeneID" id="41968310"/>
<dbReference type="AlphaFoldDB" id="A0A507B0Y1"/>
<gene>
    <name evidence="1" type="ORF">E0L32_000863</name>
</gene>
<evidence type="ECO:0000313" key="2">
    <source>
        <dbReference type="Proteomes" id="UP000319257"/>
    </source>
</evidence>